<dbReference type="EMBL" id="JACCBN010000001">
    <property type="protein sequence ID" value="NYD34459.1"/>
    <property type="molecule type" value="Genomic_DNA"/>
</dbReference>
<accession>A0A7Y9DS58</accession>
<keyword evidence="2" id="KW-1185">Reference proteome</keyword>
<proteinExistence type="predicted"/>
<sequence>MSSTTYALAAPAVPVPAPTVSPVVLPVDTVQAPVRTAAAEPTPICDLFGPPVFGDPENPDAITNRSCGYVDAQGRDRSLDPWVDAQLTAAG</sequence>
<dbReference type="AlphaFoldDB" id="A0A7Y9DS58"/>
<gene>
    <name evidence="1" type="ORF">BJ983_000561</name>
</gene>
<protein>
    <submittedName>
        <fullName evidence="1">Uncharacterized protein</fullName>
    </submittedName>
</protein>
<reference evidence="1 2" key="1">
    <citation type="submission" date="2020-07" db="EMBL/GenBank/DDBJ databases">
        <title>Sequencing the genomes of 1000 actinobacteria strains.</title>
        <authorList>
            <person name="Klenk H.-P."/>
        </authorList>
    </citation>
    <scope>NUCLEOTIDE SEQUENCE [LARGE SCALE GENOMIC DNA]</scope>
    <source>
        <strain evidence="1 2">DSM 45772</strain>
    </source>
</reference>
<name>A0A7Y9DS58_9PSEU</name>
<evidence type="ECO:0000313" key="2">
    <source>
        <dbReference type="Proteomes" id="UP000535890"/>
    </source>
</evidence>
<organism evidence="1 2">
    <name type="scientific">Actinomycetospora corticicola</name>
    <dbReference type="NCBI Taxonomy" id="663602"/>
    <lineage>
        <taxon>Bacteria</taxon>
        <taxon>Bacillati</taxon>
        <taxon>Actinomycetota</taxon>
        <taxon>Actinomycetes</taxon>
        <taxon>Pseudonocardiales</taxon>
        <taxon>Pseudonocardiaceae</taxon>
        <taxon>Actinomycetospora</taxon>
    </lineage>
</organism>
<evidence type="ECO:0000313" key="1">
    <source>
        <dbReference type="EMBL" id="NYD34459.1"/>
    </source>
</evidence>
<dbReference type="RefSeq" id="WP_179792406.1">
    <property type="nucleotide sequence ID" value="NZ_BAABHP010000010.1"/>
</dbReference>
<comment type="caution">
    <text evidence="1">The sequence shown here is derived from an EMBL/GenBank/DDBJ whole genome shotgun (WGS) entry which is preliminary data.</text>
</comment>
<dbReference type="Proteomes" id="UP000535890">
    <property type="component" value="Unassembled WGS sequence"/>
</dbReference>